<comment type="caution">
    <text evidence="2">The sequence shown here is derived from an EMBL/GenBank/DDBJ whole genome shotgun (WGS) entry which is preliminary data.</text>
</comment>
<name>A0ABU1NCZ3_9BURK</name>
<evidence type="ECO:0000259" key="1">
    <source>
        <dbReference type="Pfam" id="PF02627"/>
    </source>
</evidence>
<dbReference type="NCBIfam" id="TIGR00778">
    <property type="entry name" value="ahpD_dom"/>
    <property type="match status" value="1"/>
</dbReference>
<evidence type="ECO:0000313" key="2">
    <source>
        <dbReference type="EMBL" id="MDR6536334.1"/>
    </source>
</evidence>
<dbReference type="InterPro" id="IPR029032">
    <property type="entry name" value="AhpD-like"/>
</dbReference>
<dbReference type="PANTHER" id="PTHR34846">
    <property type="entry name" value="4-CARBOXYMUCONOLACTONE DECARBOXYLASE FAMILY PROTEIN (AFU_ORTHOLOGUE AFUA_6G11590)"/>
    <property type="match status" value="1"/>
</dbReference>
<dbReference type="Gene3D" id="1.20.1290.10">
    <property type="entry name" value="AhpD-like"/>
    <property type="match status" value="1"/>
</dbReference>
<dbReference type="EMBL" id="JAVDRF010000004">
    <property type="protein sequence ID" value="MDR6536334.1"/>
    <property type="molecule type" value="Genomic_DNA"/>
</dbReference>
<dbReference type="Pfam" id="PF02627">
    <property type="entry name" value="CMD"/>
    <property type="match status" value="1"/>
</dbReference>
<dbReference type="SUPFAM" id="SSF69118">
    <property type="entry name" value="AhpD-like"/>
    <property type="match status" value="1"/>
</dbReference>
<dbReference type="RefSeq" id="WP_309901263.1">
    <property type="nucleotide sequence ID" value="NZ_JAVDRF010000004.1"/>
</dbReference>
<accession>A0ABU1NCZ3</accession>
<reference evidence="2 3" key="1">
    <citation type="submission" date="2023-07" db="EMBL/GenBank/DDBJ databases">
        <title>Sorghum-associated microbial communities from plants grown in Nebraska, USA.</title>
        <authorList>
            <person name="Schachtman D."/>
        </authorList>
    </citation>
    <scope>NUCLEOTIDE SEQUENCE [LARGE SCALE GENOMIC DNA]</scope>
    <source>
        <strain evidence="2 3">DS1781</strain>
    </source>
</reference>
<feature type="domain" description="Carboxymuconolactone decarboxylase-like" evidence="1">
    <location>
        <begin position="19"/>
        <end position="94"/>
    </location>
</feature>
<keyword evidence="3" id="KW-1185">Reference proteome</keyword>
<dbReference type="Proteomes" id="UP001184230">
    <property type="component" value="Unassembled WGS sequence"/>
</dbReference>
<organism evidence="2 3">
    <name type="scientific">Variovorax soli</name>
    <dbReference type="NCBI Taxonomy" id="376815"/>
    <lineage>
        <taxon>Bacteria</taxon>
        <taxon>Pseudomonadati</taxon>
        <taxon>Pseudomonadota</taxon>
        <taxon>Betaproteobacteria</taxon>
        <taxon>Burkholderiales</taxon>
        <taxon>Comamonadaceae</taxon>
        <taxon>Variovorax</taxon>
    </lineage>
</organism>
<protein>
    <submittedName>
        <fullName evidence="2">AhpD family alkylhydroperoxidase</fullName>
    </submittedName>
</protein>
<evidence type="ECO:0000313" key="3">
    <source>
        <dbReference type="Proteomes" id="UP001184230"/>
    </source>
</evidence>
<proteinExistence type="predicted"/>
<gene>
    <name evidence="2" type="ORF">J2739_002107</name>
</gene>
<sequence>MTQRLDYMQQSSELFKKLIDFNYLVERSSIEASIRDLVAVRASQLNVCGFCVDMHVKQAKIHGERELRIHHLAVWRESPLFNPRERAALAWTEALTKLSEQGVPDEIYERVRTQLSEKEISDLSFVVAATNAWNRLNVGFRMVPGAHDKAWGLDKAKLD</sequence>
<dbReference type="PANTHER" id="PTHR34846:SF10">
    <property type="entry name" value="CYTOPLASMIC PROTEIN"/>
    <property type="match status" value="1"/>
</dbReference>
<dbReference type="InterPro" id="IPR003779">
    <property type="entry name" value="CMD-like"/>
</dbReference>
<dbReference type="InterPro" id="IPR004675">
    <property type="entry name" value="AhpD_core"/>
</dbReference>